<comment type="caution">
    <text evidence="1">The sequence shown here is derived from an EMBL/GenBank/DDBJ whole genome shotgun (WGS) entry which is preliminary data.</text>
</comment>
<keyword evidence="2" id="KW-1185">Reference proteome</keyword>
<accession>A0A7X0B008</accession>
<evidence type="ECO:0000313" key="2">
    <source>
        <dbReference type="Proteomes" id="UP000539175"/>
    </source>
</evidence>
<evidence type="ECO:0000313" key="1">
    <source>
        <dbReference type="EMBL" id="MBB6253175.1"/>
    </source>
</evidence>
<protein>
    <submittedName>
        <fullName evidence="1">Uncharacterized protein</fullName>
    </submittedName>
</protein>
<proteinExistence type="predicted"/>
<gene>
    <name evidence="1" type="ORF">FHS74_003744</name>
</gene>
<dbReference type="EMBL" id="JACIIZ010000011">
    <property type="protein sequence ID" value="MBB6253175.1"/>
    <property type="molecule type" value="Genomic_DNA"/>
</dbReference>
<name>A0A7X0B008_9PROT</name>
<dbReference type="Proteomes" id="UP000539175">
    <property type="component" value="Unassembled WGS sequence"/>
</dbReference>
<dbReference type="RefSeq" id="WP_184803340.1">
    <property type="nucleotide sequence ID" value="NZ_JACIIZ010000011.1"/>
</dbReference>
<sequence length="270" mass="31058">MENLSSHILPVLRTMPDGPFRAPLLRGFANHAAEFLTIENGFRDLTSRRHDGETLRRFFASWSQTNNSAMTVAGISNRLTLKLHRGEPVRDPQALLQALVSLHRIIDEDLAVTHKILHSKMFHTMATDIVGDDAWLQTRYIDRSAADFKTWKDNMSLREPDIALGLLTTLAHEIYTHGEVEFILPLFRQWLVEHFHYTDEDTARPLRWISVHCGGTERNHFFHAVNTLTHYAQAFDVDWEAYDLAGIAGQYLKRKAIVLQALFPRLEHVL</sequence>
<dbReference type="AlphaFoldDB" id="A0A7X0B008"/>
<organism evidence="1 2">
    <name type="scientific">Nitrospirillum iridis</name>
    <dbReference type="NCBI Taxonomy" id="765888"/>
    <lineage>
        <taxon>Bacteria</taxon>
        <taxon>Pseudomonadati</taxon>
        <taxon>Pseudomonadota</taxon>
        <taxon>Alphaproteobacteria</taxon>
        <taxon>Rhodospirillales</taxon>
        <taxon>Azospirillaceae</taxon>
        <taxon>Nitrospirillum</taxon>
    </lineage>
</organism>
<reference evidence="1 2" key="1">
    <citation type="submission" date="2020-08" db="EMBL/GenBank/DDBJ databases">
        <title>Genomic Encyclopedia of Type Strains, Phase IV (KMG-IV): sequencing the most valuable type-strain genomes for metagenomic binning, comparative biology and taxonomic classification.</title>
        <authorList>
            <person name="Goeker M."/>
        </authorList>
    </citation>
    <scope>NUCLEOTIDE SEQUENCE [LARGE SCALE GENOMIC DNA]</scope>
    <source>
        <strain evidence="1 2">DSM 22198</strain>
    </source>
</reference>